<dbReference type="Proteomes" id="UP001597497">
    <property type="component" value="Unassembled WGS sequence"/>
</dbReference>
<keyword evidence="2" id="KW-1185">Reference proteome</keyword>
<name>A0ABW5RFI5_9BACL</name>
<dbReference type="RefSeq" id="WP_379931124.1">
    <property type="nucleotide sequence ID" value="NZ_JBHUMM010000045.1"/>
</dbReference>
<reference evidence="2" key="1">
    <citation type="journal article" date="2019" name="Int. J. Syst. Evol. Microbiol.">
        <title>The Global Catalogue of Microorganisms (GCM) 10K type strain sequencing project: providing services to taxonomists for standard genome sequencing and annotation.</title>
        <authorList>
            <consortium name="The Broad Institute Genomics Platform"/>
            <consortium name="The Broad Institute Genome Sequencing Center for Infectious Disease"/>
            <person name="Wu L."/>
            <person name="Ma J."/>
        </authorList>
    </citation>
    <scope>NUCLEOTIDE SEQUENCE [LARGE SCALE GENOMIC DNA]</scope>
    <source>
        <strain evidence="2">KCTC 33676</strain>
    </source>
</reference>
<evidence type="ECO:0000313" key="1">
    <source>
        <dbReference type="EMBL" id="MFD2673535.1"/>
    </source>
</evidence>
<accession>A0ABW5RFI5</accession>
<organism evidence="1 2">
    <name type="scientific">Marinicrinis sediminis</name>
    <dbReference type="NCBI Taxonomy" id="1652465"/>
    <lineage>
        <taxon>Bacteria</taxon>
        <taxon>Bacillati</taxon>
        <taxon>Bacillota</taxon>
        <taxon>Bacilli</taxon>
        <taxon>Bacillales</taxon>
        <taxon>Paenibacillaceae</taxon>
    </lineage>
</organism>
<protein>
    <submittedName>
        <fullName evidence="1">Uncharacterized protein</fullName>
    </submittedName>
</protein>
<sequence length="96" mass="11150">MNTKQKKRWTFAIVAILTVYLVLIRSYTPEMAIRKIIWMNLQWKTALQAEITKMPQDNLYAVNGWINSETYTPVQEVVVKKNGFLGYVVVDTEKAP</sequence>
<evidence type="ECO:0000313" key="2">
    <source>
        <dbReference type="Proteomes" id="UP001597497"/>
    </source>
</evidence>
<comment type="caution">
    <text evidence="1">The sequence shown here is derived from an EMBL/GenBank/DDBJ whole genome shotgun (WGS) entry which is preliminary data.</text>
</comment>
<proteinExistence type="predicted"/>
<gene>
    <name evidence="1" type="ORF">ACFSUC_18460</name>
</gene>
<dbReference type="EMBL" id="JBHUMM010000045">
    <property type="protein sequence ID" value="MFD2673535.1"/>
    <property type="molecule type" value="Genomic_DNA"/>
</dbReference>